<keyword evidence="3" id="KW-1185">Reference proteome</keyword>
<sequence length="645" mass="71826">MVCTRNQEVQPELPTSKAKGKAPLKKAASKQQRTNDEAEDQLGGVIECLKKWSDWKMPLFKVMETATVKEEWQVIIFELVREIFWRYQHLSREVWVSMISKGQLDTPGVVWALDYAGYTEKIMQDIQANVSEAHEICARIFLRTPEGIEYRLRKGKHKVSVPDQETLEKVLQLRPHELMAIWAPIVTTAKLGYWNDHKSVSNGRAVLAYMKWSSYFMICQFVGLIKSDQNAEIDINAEARQIVLFSMQDSRQLNYWPDKDEDYPIDPKVWIAHPTHIEYGTGYKDFKNLIARFKYTPGDSLDLIVLDKPLKERPCQRGKRLTPSQHNENSPPLSEMVSGDTLNDKDTSGVANGHHKGRANLSFSKELNSNNDKRVVQIEGVINDSRNMRTNEKENALAVDSDPEDLYSVPPAGLATTPNKIVLPKGGGRSATIESIGKELNVKNGEIGSSFGERGQGRVGLEPSGNVVSIDTAGAGISPFGEGEEEGEGEGVVEEEGQNHDARGGVVELEIVGKAVCGEVNLEQKKVALKDSSTIKGVVVKEEEVTPAPVGIEDSTDEDSVYEGAAGDDSDDGDDSDKEHSDGGTEEDSDDDEGESDTNDLDEYEKGIRKRLNRYGRLPSIPGLSTRLDVSHLSRLQEQEWREVE</sequence>
<feature type="region of interest" description="Disordered" evidence="1">
    <location>
        <begin position="477"/>
        <end position="504"/>
    </location>
</feature>
<proteinExistence type="predicted"/>
<feature type="compositionally biased region" description="Basic residues" evidence="1">
    <location>
        <begin position="18"/>
        <end position="28"/>
    </location>
</feature>
<reference evidence="2 3" key="1">
    <citation type="journal article" date="2018" name="Nat. Ecol. Evol.">
        <title>Pezizomycetes genomes reveal the molecular basis of ectomycorrhizal truffle lifestyle.</title>
        <authorList>
            <person name="Murat C."/>
            <person name="Payen T."/>
            <person name="Noel B."/>
            <person name="Kuo A."/>
            <person name="Morin E."/>
            <person name="Chen J."/>
            <person name="Kohler A."/>
            <person name="Krizsan K."/>
            <person name="Balestrini R."/>
            <person name="Da Silva C."/>
            <person name="Montanini B."/>
            <person name="Hainaut M."/>
            <person name="Levati E."/>
            <person name="Barry K.W."/>
            <person name="Belfiori B."/>
            <person name="Cichocki N."/>
            <person name="Clum A."/>
            <person name="Dockter R.B."/>
            <person name="Fauchery L."/>
            <person name="Guy J."/>
            <person name="Iotti M."/>
            <person name="Le Tacon F."/>
            <person name="Lindquist E.A."/>
            <person name="Lipzen A."/>
            <person name="Malagnac F."/>
            <person name="Mello A."/>
            <person name="Molinier V."/>
            <person name="Miyauchi S."/>
            <person name="Poulain J."/>
            <person name="Riccioni C."/>
            <person name="Rubini A."/>
            <person name="Sitrit Y."/>
            <person name="Splivallo R."/>
            <person name="Traeger S."/>
            <person name="Wang M."/>
            <person name="Zifcakova L."/>
            <person name="Wipf D."/>
            <person name="Zambonelli A."/>
            <person name="Paolocci F."/>
            <person name="Nowrousian M."/>
            <person name="Ottonello S."/>
            <person name="Baldrian P."/>
            <person name="Spatafora J.W."/>
            <person name="Henrissat B."/>
            <person name="Nagy L.G."/>
            <person name="Aury J.M."/>
            <person name="Wincker P."/>
            <person name="Grigoriev I.V."/>
            <person name="Bonfante P."/>
            <person name="Martin F.M."/>
        </authorList>
    </citation>
    <scope>NUCLEOTIDE SEQUENCE [LARGE SCALE GENOMIC DNA]</scope>
    <source>
        <strain evidence="2 3">ATCC MYA-4762</strain>
    </source>
</reference>
<evidence type="ECO:0000256" key="1">
    <source>
        <dbReference type="SAM" id="MobiDB-lite"/>
    </source>
</evidence>
<feature type="region of interest" description="Disordered" evidence="1">
    <location>
        <begin position="314"/>
        <end position="339"/>
    </location>
</feature>
<dbReference type="Proteomes" id="UP000267821">
    <property type="component" value="Unassembled WGS sequence"/>
</dbReference>
<feature type="compositionally biased region" description="Polar residues" evidence="1">
    <location>
        <begin position="322"/>
        <end position="332"/>
    </location>
</feature>
<dbReference type="InParanoid" id="A0A3N4LJK9"/>
<dbReference type="AlphaFoldDB" id="A0A3N4LJK9"/>
<feature type="region of interest" description="Disordered" evidence="1">
    <location>
        <begin position="538"/>
        <end position="608"/>
    </location>
</feature>
<protein>
    <submittedName>
        <fullName evidence="2">Uncharacterized protein</fullName>
    </submittedName>
</protein>
<name>A0A3N4LJK9_9PEZI</name>
<dbReference type="EMBL" id="ML121556">
    <property type="protein sequence ID" value="RPB21898.1"/>
    <property type="molecule type" value="Genomic_DNA"/>
</dbReference>
<organism evidence="2 3">
    <name type="scientific">Terfezia boudieri ATCC MYA-4762</name>
    <dbReference type="NCBI Taxonomy" id="1051890"/>
    <lineage>
        <taxon>Eukaryota</taxon>
        <taxon>Fungi</taxon>
        <taxon>Dikarya</taxon>
        <taxon>Ascomycota</taxon>
        <taxon>Pezizomycotina</taxon>
        <taxon>Pezizomycetes</taxon>
        <taxon>Pezizales</taxon>
        <taxon>Pezizaceae</taxon>
        <taxon>Terfezia</taxon>
    </lineage>
</organism>
<feature type="compositionally biased region" description="Acidic residues" evidence="1">
    <location>
        <begin position="554"/>
        <end position="576"/>
    </location>
</feature>
<evidence type="ECO:0000313" key="3">
    <source>
        <dbReference type="Proteomes" id="UP000267821"/>
    </source>
</evidence>
<evidence type="ECO:0000313" key="2">
    <source>
        <dbReference type="EMBL" id="RPB21898.1"/>
    </source>
</evidence>
<gene>
    <name evidence="2" type="ORF">L211DRAFT_851116</name>
</gene>
<accession>A0A3N4LJK9</accession>
<feature type="region of interest" description="Disordered" evidence="1">
    <location>
        <begin position="1"/>
        <end position="38"/>
    </location>
</feature>
<feature type="compositionally biased region" description="Acidic residues" evidence="1">
    <location>
        <begin position="482"/>
        <end position="496"/>
    </location>
</feature>
<feature type="compositionally biased region" description="Acidic residues" evidence="1">
    <location>
        <begin position="584"/>
        <end position="603"/>
    </location>
</feature>